<evidence type="ECO:0000313" key="1">
    <source>
        <dbReference type="EMBL" id="EDR11039.1"/>
    </source>
</evidence>
<dbReference type="AlphaFoldDB" id="B0D249"/>
<organism evidence="2">
    <name type="scientific">Laccaria bicolor (strain S238N-H82 / ATCC MYA-4686)</name>
    <name type="common">Bicoloured deceiver</name>
    <name type="synonym">Laccaria laccata var. bicolor</name>
    <dbReference type="NCBI Taxonomy" id="486041"/>
    <lineage>
        <taxon>Eukaryota</taxon>
        <taxon>Fungi</taxon>
        <taxon>Dikarya</taxon>
        <taxon>Basidiomycota</taxon>
        <taxon>Agaricomycotina</taxon>
        <taxon>Agaricomycetes</taxon>
        <taxon>Agaricomycetidae</taxon>
        <taxon>Agaricales</taxon>
        <taxon>Agaricineae</taxon>
        <taxon>Hydnangiaceae</taxon>
        <taxon>Laccaria</taxon>
    </lineage>
</organism>
<dbReference type="STRING" id="486041.B0D249"/>
<dbReference type="Proteomes" id="UP000001194">
    <property type="component" value="Unassembled WGS sequence"/>
</dbReference>
<dbReference type="EMBL" id="DS547096">
    <property type="protein sequence ID" value="EDR11039.1"/>
    <property type="molecule type" value="Genomic_DNA"/>
</dbReference>
<dbReference type="InParanoid" id="B0D249"/>
<evidence type="ECO:0000313" key="2">
    <source>
        <dbReference type="Proteomes" id="UP000001194"/>
    </source>
</evidence>
<reference evidence="1 2" key="1">
    <citation type="journal article" date="2008" name="Nature">
        <title>The genome of Laccaria bicolor provides insights into mycorrhizal symbiosis.</title>
        <authorList>
            <person name="Martin F."/>
            <person name="Aerts A."/>
            <person name="Ahren D."/>
            <person name="Brun A."/>
            <person name="Danchin E.G.J."/>
            <person name="Duchaussoy F."/>
            <person name="Gibon J."/>
            <person name="Kohler A."/>
            <person name="Lindquist E."/>
            <person name="Pereda V."/>
            <person name="Salamov A."/>
            <person name="Shapiro H.J."/>
            <person name="Wuyts J."/>
            <person name="Blaudez D."/>
            <person name="Buee M."/>
            <person name="Brokstein P."/>
            <person name="Canbaeck B."/>
            <person name="Cohen D."/>
            <person name="Courty P.E."/>
            <person name="Coutinho P.M."/>
            <person name="Delaruelle C."/>
            <person name="Detter J.C."/>
            <person name="Deveau A."/>
            <person name="DiFazio S."/>
            <person name="Duplessis S."/>
            <person name="Fraissinet-Tachet L."/>
            <person name="Lucic E."/>
            <person name="Frey-Klett P."/>
            <person name="Fourrey C."/>
            <person name="Feussner I."/>
            <person name="Gay G."/>
            <person name="Grimwood J."/>
            <person name="Hoegger P.J."/>
            <person name="Jain P."/>
            <person name="Kilaru S."/>
            <person name="Labbe J."/>
            <person name="Lin Y.C."/>
            <person name="Legue V."/>
            <person name="Le Tacon F."/>
            <person name="Marmeisse R."/>
            <person name="Melayah D."/>
            <person name="Montanini B."/>
            <person name="Muratet M."/>
            <person name="Nehls U."/>
            <person name="Niculita-Hirzel H."/>
            <person name="Oudot-Le Secq M.P."/>
            <person name="Peter M."/>
            <person name="Quesneville H."/>
            <person name="Rajashekar B."/>
            <person name="Reich M."/>
            <person name="Rouhier N."/>
            <person name="Schmutz J."/>
            <person name="Yin T."/>
            <person name="Chalot M."/>
            <person name="Henrissat B."/>
            <person name="Kuees U."/>
            <person name="Lucas S."/>
            <person name="Van de Peer Y."/>
            <person name="Podila G.K."/>
            <person name="Polle A."/>
            <person name="Pukkila P.J."/>
            <person name="Richardson P.M."/>
            <person name="Rouze P."/>
            <person name="Sanders I.R."/>
            <person name="Stajich J.E."/>
            <person name="Tunlid A."/>
            <person name="Tuskan G."/>
            <person name="Grigoriev I.V."/>
        </authorList>
    </citation>
    <scope>NUCLEOTIDE SEQUENCE [LARGE SCALE GENOMIC DNA]</scope>
    <source>
        <strain evidence="2">S238N-H82 / ATCC MYA-4686</strain>
    </source>
</reference>
<keyword evidence="2" id="KW-1185">Reference proteome</keyword>
<protein>
    <submittedName>
        <fullName evidence="1">Predicted protein</fullName>
    </submittedName>
</protein>
<sequence>MRPICGSYFYRALEVLVCRVKERKLCLQALASGQDFPFGDFFLQMAANRFLMLIAFMLCAIQLANAGPVPWPLTSCDAQQVYPPPASSPPVGPAPMYPSQTNVPNDPPKGVPTQGYPAVPIVLSSLPVGGPPAKDLLQDDCASKQQYFTLPLLVQRTPMDFHRTLPFLMDSVDSPSEDRQSPLDMTGFRCKSRQSPVKVHSNYLEVRNGWTGRNSVSVGRLLDFHRISNGQRQKPS</sequence>
<name>B0D249_LACBS</name>
<dbReference type="KEGG" id="lbc:LACBIDRAFT_324514"/>
<dbReference type="GeneID" id="6073761"/>
<proteinExistence type="predicted"/>
<dbReference type="RefSeq" id="XP_001878340.1">
    <property type="nucleotide sequence ID" value="XM_001878305.1"/>
</dbReference>
<dbReference type="HOGENOM" id="CLU_1175600_0_0_1"/>
<gene>
    <name evidence="1" type="ORF">LACBIDRAFT_324514</name>
</gene>
<accession>B0D249</accession>